<feature type="non-terminal residue" evidence="1">
    <location>
        <position position="65"/>
    </location>
</feature>
<evidence type="ECO:0000313" key="2">
    <source>
        <dbReference type="Proteomes" id="UP000265520"/>
    </source>
</evidence>
<sequence length="65" mass="7070">LRATGDLIALQTKEPEGIRVEKSDLASNVVKKDILPMIVGIQGLTASTVRSWGILLEIAVLQERD</sequence>
<evidence type="ECO:0000313" key="1">
    <source>
        <dbReference type="EMBL" id="MCI57843.1"/>
    </source>
</evidence>
<dbReference type="EMBL" id="LXQA010536088">
    <property type="protein sequence ID" value="MCI57843.1"/>
    <property type="molecule type" value="Genomic_DNA"/>
</dbReference>
<name>A0A392T9N4_9FABA</name>
<proteinExistence type="predicted"/>
<dbReference type="Proteomes" id="UP000265520">
    <property type="component" value="Unassembled WGS sequence"/>
</dbReference>
<organism evidence="1 2">
    <name type="scientific">Trifolium medium</name>
    <dbReference type="NCBI Taxonomy" id="97028"/>
    <lineage>
        <taxon>Eukaryota</taxon>
        <taxon>Viridiplantae</taxon>
        <taxon>Streptophyta</taxon>
        <taxon>Embryophyta</taxon>
        <taxon>Tracheophyta</taxon>
        <taxon>Spermatophyta</taxon>
        <taxon>Magnoliopsida</taxon>
        <taxon>eudicotyledons</taxon>
        <taxon>Gunneridae</taxon>
        <taxon>Pentapetalae</taxon>
        <taxon>rosids</taxon>
        <taxon>fabids</taxon>
        <taxon>Fabales</taxon>
        <taxon>Fabaceae</taxon>
        <taxon>Papilionoideae</taxon>
        <taxon>50 kb inversion clade</taxon>
        <taxon>NPAAA clade</taxon>
        <taxon>Hologalegina</taxon>
        <taxon>IRL clade</taxon>
        <taxon>Trifolieae</taxon>
        <taxon>Trifolium</taxon>
    </lineage>
</organism>
<comment type="caution">
    <text evidence="1">The sequence shown here is derived from an EMBL/GenBank/DDBJ whole genome shotgun (WGS) entry which is preliminary data.</text>
</comment>
<accession>A0A392T9N4</accession>
<feature type="non-terminal residue" evidence="1">
    <location>
        <position position="1"/>
    </location>
</feature>
<dbReference type="AlphaFoldDB" id="A0A392T9N4"/>
<keyword evidence="2" id="KW-1185">Reference proteome</keyword>
<reference evidence="1 2" key="1">
    <citation type="journal article" date="2018" name="Front. Plant Sci.">
        <title>Red Clover (Trifolium pratense) and Zigzag Clover (T. medium) - A Picture of Genomic Similarities and Differences.</title>
        <authorList>
            <person name="Dluhosova J."/>
            <person name="Istvanek J."/>
            <person name="Nedelnik J."/>
            <person name="Repkova J."/>
        </authorList>
    </citation>
    <scope>NUCLEOTIDE SEQUENCE [LARGE SCALE GENOMIC DNA]</scope>
    <source>
        <strain evidence="2">cv. 10/8</strain>
        <tissue evidence="1">Leaf</tissue>
    </source>
</reference>
<protein>
    <submittedName>
        <fullName evidence="1">Uncharacterized protein</fullName>
    </submittedName>
</protein>